<feature type="domain" description="Carboxylesterase type B" evidence="4">
    <location>
        <begin position="28"/>
        <end position="512"/>
    </location>
</feature>
<evidence type="ECO:0000259" key="4">
    <source>
        <dbReference type="Pfam" id="PF00135"/>
    </source>
</evidence>
<evidence type="ECO:0000256" key="3">
    <source>
        <dbReference type="RuleBase" id="RU361235"/>
    </source>
</evidence>
<dbReference type="InterPro" id="IPR050309">
    <property type="entry name" value="Type-B_Carboxylest/Lipase"/>
</dbReference>
<dbReference type="RefSeq" id="XP_013427983.1">
    <property type="nucleotide sequence ID" value="XM_013572529.1"/>
</dbReference>
<dbReference type="Proteomes" id="UP000027730">
    <property type="component" value="Unassembled WGS sequence"/>
</dbReference>
<dbReference type="Pfam" id="PF00135">
    <property type="entry name" value="COesterase"/>
    <property type="match status" value="1"/>
</dbReference>
<dbReference type="InterPro" id="IPR002018">
    <property type="entry name" value="CarbesteraseB"/>
</dbReference>
<dbReference type="InterPro" id="IPR019826">
    <property type="entry name" value="Carboxylesterase_B_AS"/>
</dbReference>
<feature type="chain" id="PRO_5005104669" description="Carboxylic ester hydrolase" evidence="3">
    <location>
        <begin position="18"/>
        <end position="533"/>
    </location>
</feature>
<reference evidence="5 6" key="1">
    <citation type="journal article" date="2014" name="BMC Genomics">
        <title>Genome sequencing of four Aureobasidium pullulans varieties: biotechnological potential, stress tolerance, and description of new species.</title>
        <authorList>
            <person name="Gostin Ar C."/>
            <person name="Ohm R.A."/>
            <person name="Kogej T."/>
            <person name="Sonjak S."/>
            <person name="Turk M."/>
            <person name="Zajc J."/>
            <person name="Zalar P."/>
            <person name="Grube M."/>
            <person name="Sun H."/>
            <person name="Han J."/>
            <person name="Sharma A."/>
            <person name="Chiniquy J."/>
            <person name="Ngan C.Y."/>
            <person name="Lipzen A."/>
            <person name="Barry K."/>
            <person name="Grigoriev I.V."/>
            <person name="Gunde-Cimerman N."/>
        </authorList>
    </citation>
    <scope>NUCLEOTIDE SEQUENCE [LARGE SCALE GENOMIC DNA]</scope>
    <source>
        <strain evidence="5 6">CBS 147.97</strain>
    </source>
</reference>
<dbReference type="PANTHER" id="PTHR11559">
    <property type="entry name" value="CARBOXYLESTERASE"/>
    <property type="match status" value="1"/>
</dbReference>
<dbReference type="InterPro" id="IPR019819">
    <property type="entry name" value="Carboxylesterase_B_CS"/>
</dbReference>
<dbReference type="EMBL" id="KL584708">
    <property type="protein sequence ID" value="KEQ74111.1"/>
    <property type="molecule type" value="Genomic_DNA"/>
</dbReference>
<gene>
    <name evidence="5" type="ORF">M436DRAFT_45200</name>
</gene>
<dbReference type="PROSITE" id="PS00941">
    <property type="entry name" value="CARBOXYLESTERASE_B_2"/>
    <property type="match status" value="1"/>
</dbReference>
<dbReference type="OrthoDB" id="408631at2759"/>
<protein>
    <recommendedName>
        <fullName evidence="3">Carboxylic ester hydrolase</fullName>
        <ecNumber evidence="3">3.1.1.-</ecNumber>
    </recommendedName>
</protein>
<dbReference type="SUPFAM" id="SSF53474">
    <property type="entry name" value="alpha/beta-Hydrolases"/>
    <property type="match status" value="1"/>
</dbReference>
<accession>A0A074XHU0</accession>
<name>A0A074XHU0_9PEZI</name>
<dbReference type="Gene3D" id="3.40.50.1820">
    <property type="entry name" value="alpha/beta hydrolase"/>
    <property type="match status" value="1"/>
</dbReference>
<sequence length="533" mass="57595">MRSSLFAGLVGVSAVGAVKPLVDVSYSKYQGVPLGNGITQWMGVRYAAPPVGDLRFAAPSDPVKNKTTIIADTSGNICLGTGSAPSNTSSEDCLFLNVFAPTNATSDNPLPVYFFIQGGGFNTNSNPNYNGSGLIEASNHNIVVVNFNYRVGPYGFLASNEIVTGGAPNNGLRDQIKALQWVQKNIKKFGGDPKHVTIGGASAGAASVTLLLTAHNGRNDNLFHASAAESQSFAAVRSINESQFMYDNLVIRTGCTSSNDTLACLRSLNSTYLQTKNINTPFPGAEGAPLYMYGPTLDGDVVTDLTMAAYRKGNFIKLPAIYGDDTNEGTVFVPVNTSSQGESNTFLKNQFPLLTLSQIKKINKLYPNNASNQFPNSGAWWRQASDQYGELRYNCPGINISDIYAATFNRKDIYNYHWDVVDPVAAAAGRGVTHTVEIAAIWGPNNTQGNAPASYSTTNANIVPVTQAYWTSFIRSYNPNTYRLKGSPIWEAWTQGQKQRLHFVTNATAMENVDAVQKERCAYLSSIALDIKQ</sequence>
<feature type="signal peptide" evidence="3">
    <location>
        <begin position="1"/>
        <end position="17"/>
    </location>
</feature>
<evidence type="ECO:0000313" key="5">
    <source>
        <dbReference type="EMBL" id="KEQ74111.1"/>
    </source>
</evidence>
<dbReference type="HOGENOM" id="CLU_006586_10_7_1"/>
<dbReference type="FunFam" id="3.40.50.1820:FF:000316">
    <property type="entry name" value="Carboxylic ester hydrolase"/>
    <property type="match status" value="1"/>
</dbReference>
<proteinExistence type="inferred from homology"/>
<keyword evidence="2 3" id="KW-0378">Hydrolase</keyword>
<dbReference type="GeneID" id="25410285"/>
<dbReference type="GO" id="GO:0016787">
    <property type="term" value="F:hydrolase activity"/>
    <property type="evidence" value="ECO:0007669"/>
    <property type="project" value="UniProtKB-KW"/>
</dbReference>
<evidence type="ECO:0000256" key="1">
    <source>
        <dbReference type="ARBA" id="ARBA00005964"/>
    </source>
</evidence>
<dbReference type="AlphaFoldDB" id="A0A074XHU0"/>
<dbReference type="InterPro" id="IPR029058">
    <property type="entry name" value="AB_hydrolase_fold"/>
</dbReference>
<dbReference type="STRING" id="1043004.A0A074XHU0"/>
<dbReference type="PROSITE" id="PS00122">
    <property type="entry name" value="CARBOXYLESTERASE_B_1"/>
    <property type="match status" value="1"/>
</dbReference>
<keyword evidence="3" id="KW-0732">Signal</keyword>
<comment type="similarity">
    <text evidence="1 3">Belongs to the type-B carboxylesterase/lipase family.</text>
</comment>
<keyword evidence="6" id="KW-1185">Reference proteome</keyword>
<evidence type="ECO:0000313" key="6">
    <source>
        <dbReference type="Proteomes" id="UP000027730"/>
    </source>
</evidence>
<evidence type="ECO:0000256" key="2">
    <source>
        <dbReference type="ARBA" id="ARBA00022801"/>
    </source>
</evidence>
<organism evidence="5 6">
    <name type="scientific">Aureobasidium namibiae CBS 147.97</name>
    <dbReference type="NCBI Taxonomy" id="1043004"/>
    <lineage>
        <taxon>Eukaryota</taxon>
        <taxon>Fungi</taxon>
        <taxon>Dikarya</taxon>
        <taxon>Ascomycota</taxon>
        <taxon>Pezizomycotina</taxon>
        <taxon>Dothideomycetes</taxon>
        <taxon>Dothideomycetidae</taxon>
        <taxon>Dothideales</taxon>
        <taxon>Saccotheciaceae</taxon>
        <taxon>Aureobasidium</taxon>
    </lineage>
</organism>
<dbReference type="EC" id="3.1.1.-" evidence="3"/>
<dbReference type="ESTHER" id="9pezi-a0a074xhu0">
    <property type="family name" value="Fungal_carboxylesterase_lipase"/>
</dbReference>